<keyword evidence="1" id="KW-1133">Transmembrane helix</keyword>
<feature type="transmembrane region" description="Helical" evidence="1">
    <location>
        <begin position="128"/>
        <end position="154"/>
    </location>
</feature>
<evidence type="ECO:0000313" key="4">
    <source>
        <dbReference type="Proteomes" id="UP000019484"/>
    </source>
</evidence>
<dbReference type="OrthoDB" id="5819582at2759"/>
<dbReference type="RefSeq" id="XP_007725734.1">
    <property type="nucleotide sequence ID" value="XM_007727544.1"/>
</dbReference>
<dbReference type="STRING" id="1182541.W9YAJ8"/>
<keyword evidence="1" id="KW-0812">Transmembrane</keyword>
<feature type="transmembrane region" description="Helical" evidence="1">
    <location>
        <begin position="184"/>
        <end position="204"/>
    </location>
</feature>
<organism evidence="3 4">
    <name type="scientific">Capronia coronata CBS 617.96</name>
    <dbReference type="NCBI Taxonomy" id="1182541"/>
    <lineage>
        <taxon>Eukaryota</taxon>
        <taxon>Fungi</taxon>
        <taxon>Dikarya</taxon>
        <taxon>Ascomycota</taxon>
        <taxon>Pezizomycotina</taxon>
        <taxon>Eurotiomycetes</taxon>
        <taxon>Chaetothyriomycetidae</taxon>
        <taxon>Chaetothyriales</taxon>
        <taxon>Herpotrichiellaceae</taxon>
        <taxon>Capronia</taxon>
    </lineage>
</organism>
<dbReference type="HOGENOM" id="CLU_005679_13_5_1"/>
<dbReference type="InterPro" id="IPR050879">
    <property type="entry name" value="Acyltransferase_3"/>
</dbReference>
<dbReference type="InterPro" id="IPR002656">
    <property type="entry name" value="Acyl_transf_3_dom"/>
</dbReference>
<feature type="transmembrane region" description="Helical" evidence="1">
    <location>
        <begin position="440"/>
        <end position="463"/>
    </location>
</feature>
<feature type="transmembrane region" description="Helical" evidence="1">
    <location>
        <begin position="277"/>
        <end position="298"/>
    </location>
</feature>
<name>W9YAJ8_9EURO</name>
<feature type="domain" description="Acyltransferase 3" evidence="2">
    <location>
        <begin position="88"/>
        <end position="498"/>
    </location>
</feature>
<feature type="transmembrane region" description="Helical" evidence="1">
    <location>
        <begin position="363"/>
        <end position="380"/>
    </location>
</feature>
<evidence type="ECO:0000256" key="1">
    <source>
        <dbReference type="SAM" id="Phobius"/>
    </source>
</evidence>
<dbReference type="PANTHER" id="PTHR23028:SF134">
    <property type="entry name" value="PUTATIVE (AFU_ORTHOLOGUE AFUA_4G08520)-RELATED"/>
    <property type="match status" value="1"/>
</dbReference>
<evidence type="ECO:0000313" key="3">
    <source>
        <dbReference type="EMBL" id="EXJ86296.1"/>
    </source>
</evidence>
<keyword evidence="1" id="KW-0472">Membrane</keyword>
<gene>
    <name evidence="3" type="ORF">A1O1_06666</name>
</gene>
<dbReference type="EMBL" id="AMWN01000005">
    <property type="protein sequence ID" value="EXJ86296.1"/>
    <property type="molecule type" value="Genomic_DNA"/>
</dbReference>
<feature type="transmembrane region" description="Helical" evidence="1">
    <location>
        <begin position="90"/>
        <end position="108"/>
    </location>
</feature>
<dbReference type="Proteomes" id="UP000019484">
    <property type="component" value="Unassembled WGS sequence"/>
</dbReference>
<protein>
    <recommendedName>
        <fullName evidence="2">Acyltransferase 3 domain-containing protein</fullName>
    </recommendedName>
</protein>
<proteinExistence type="predicted"/>
<accession>W9YAJ8</accession>
<sequence>MSPSEKYYSQAERAHQQKLSGHGDCANRPWPAQRYQFIINIFNYLDDCLVLSIYCLARLLHCVVPSFLLRHASSSSRAEKRKQTQKIASLDGLRGIACLFVFHAHYAYSFHNWYEGVDIENMKTRFMYQPFVSLLWSGVAMVDIFFFISGYVLVSKSVRLIREQNVSQAFSTISSAVFRRALRLYLPSMAIILISAISAQFGLFNAGNKYFLHVHYDAAGPSEQPPPRLGSLVAQLYDGLKDCYRLTDNTIPWGKFNFAYEEDWNARPSGTVYDKHLWTIPVEFKCSMLIFMILIATARLRATWRLSVHTLFLVNCLFTERFSEFLFIAGMIFSELDAIRQETESIKISDTTMTLLRTNAGTLLKNAINVTLFISGLFLLSMPPLGANEWPQYHAVLEWVPKYIVDKDRFARAIGAIMATWPASTSTLLAPLFTNSVSQYLGQISFALYLVHGPVIKSIWYALQPKFASMITRAQIPDMQTHNFTLLCLLGYMVLLPTVICCADLFWRTIDQRSVTFARWVEDRAKRQR</sequence>
<dbReference type="GeneID" id="19161533"/>
<reference evidence="3 4" key="1">
    <citation type="submission" date="2013-03" db="EMBL/GenBank/DDBJ databases">
        <title>The Genome Sequence of Capronia coronata CBS 617.96.</title>
        <authorList>
            <consortium name="The Broad Institute Genomics Platform"/>
            <person name="Cuomo C."/>
            <person name="de Hoog S."/>
            <person name="Gorbushina A."/>
            <person name="Walker B."/>
            <person name="Young S.K."/>
            <person name="Zeng Q."/>
            <person name="Gargeya S."/>
            <person name="Fitzgerald M."/>
            <person name="Haas B."/>
            <person name="Abouelleil A."/>
            <person name="Allen A.W."/>
            <person name="Alvarado L."/>
            <person name="Arachchi H.M."/>
            <person name="Berlin A.M."/>
            <person name="Chapman S.B."/>
            <person name="Gainer-Dewar J."/>
            <person name="Goldberg J."/>
            <person name="Griggs A."/>
            <person name="Gujja S."/>
            <person name="Hansen M."/>
            <person name="Howarth C."/>
            <person name="Imamovic A."/>
            <person name="Ireland A."/>
            <person name="Larimer J."/>
            <person name="McCowan C."/>
            <person name="Murphy C."/>
            <person name="Pearson M."/>
            <person name="Poon T.W."/>
            <person name="Priest M."/>
            <person name="Roberts A."/>
            <person name="Saif S."/>
            <person name="Shea T."/>
            <person name="Sisk P."/>
            <person name="Sykes S."/>
            <person name="Wortman J."/>
            <person name="Nusbaum C."/>
            <person name="Birren B."/>
        </authorList>
    </citation>
    <scope>NUCLEOTIDE SEQUENCE [LARGE SCALE GENOMIC DNA]</scope>
    <source>
        <strain evidence="3 4">CBS 617.96</strain>
    </source>
</reference>
<keyword evidence="4" id="KW-1185">Reference proteome</keyword>
<dbReference type="Pfam" id="PF01757">
    <property type="entry name" value="Acyl_transf_3"/>
    <property type="match status" value="1"/>
</dbReference>
<comment type="caution">
    <text evidence="3">The sequence shown here is derived from an EMBL/GenBank/DDBJ whole genome shotgun (WGS) entry which is preliminary data.</text>
</comment>
<dbReference type="eggNOG" id="ENOG502RYMZ">
    <property type="taxonomic scope" value="Eukaryota"/>
</dbReference>
<dbReference type="PANTHER" id="PTHR23028">
    <property type="entry name" value="ACETYLTRANSFERASE"/>
    <property type="match status" value="1"/>
</dbReference>
<dbReference type="AlphaFoldDB" id="W9YAJ8"/>
<dbReference type="GO" id="GO:0016747">
    <property type="term" value="F:acyltransferase activity, transferring groups other than amino-acyl groups"/>
    <property type="evidence" value="ECO:0007669"/>
    <property type="project" value="InterPro"/>
</dbReference>
<evidence type="ECO:0000259" key="2">
    <source>
        <dbReference type="Pfam" id="PF01757"/>
    </source>
</evidence>
<feature type="transmembrane region" description="Helical" evidence="1">
    <location>
        <begin position="484"/>
        <end position="507"/>
    </location>
</feature>